<dbReference type="InterPro" id="IPR046371">
    <property type="entry name" value="Bcl-2_BH1-3"/>
</dbReference>
<keyword evidence="8" id="KW-0812">Transmembrane</keyword>
<sequence>MASWDGGTNTGRQSSSLPGDLRQISPNRDQQPLPPDTEENVCAQAEDVVKNFLFNRYRQDIQSDSDSGCETPAVPELMNFTSDPMSRASQVGRQLAMIGDDINRRYADEFSDMINQLHITEDTAYSVFANVAKKLFDGGINWGRVSALLCFAYRIAMTVLKVKERAKKFADFLRLIINYVVRFIKETIASWIARQGGWVSVMQYSPSMSLTALTFIVGSCLITIAAVFYFKKGSSS</sequence>
<comment type="subcellular location">
    <subcellularLocation>
        <location evidence="2">Membrane</location>
    </subcellularLocation>
    <subcellularLocation>
        <location evidence="1">Mitochondrion</location>
    </subcellularLocation>
</comment>
<evidence type="ECO:0000256" key="2">
    <source>
        <dbReference type="ARBA" id="ARBA00004370"/>
    </source>
</evidence>
<feature type="compositionally biased region" description="Polar residues" evidence="7">
    <location>
        <begin position="1"/>
        <end position="17"/>
    </location>
</feature>
<accession>A0ABQ9FET3</accession>
<comment type="similarity">
    <text evidence="3">Belongs to the Bcl-2 family.</text>
</comment>
<dbReference type="EMBL" id="JARBDR010000337">
    <property type="protein sequence ID" value="KAJ8314785.1"/>
    <property type="molecule type" value="Genomic_DNA"/>
</dbReference>
<evidence type="ECO:0000313" key="10">
    <source>
        <dbReference type="EMBL" id="KAJ8314785.1"/>
    </source>
</evidence>
<feature type="transmembrane region" description="Helical" evidence="8">
    <location>
        <begin position="172"/>
        <end position="192"/>
    </location>
</feature>
<dbReference type="PROSITE" id="PS01259">
    <property type="entry name" value="BH3"/>
    <property type="match status" value="1"/>
</dbReference>
<proteinExistence type="inferred from homology"/>
<evidence type="ECO:0000256" key="7">
    <source>
        <dbReference type="SAM" id="MobiDB-lite"/>
    </source>
</evidence>
<dbReference type="InterPro" id="IPR002475">
    <property type="entry name" value="Bcl2-like"/>
</dbReference>
<dbReference type="PANTHER" id="PTHR11256">
    <property type="entry name" value="BCL-2 RELATED"/>
    <property type="match status" value="1"/>
</dbReference>
<dbReference type="Gene3D" id="1.10.437.10">
    <property type="entry name" value="Blc2-like"/>
    <property type="match status" value="1"/>
</dbReference>
<keyword evidence="5" id="KW-0496">Mitochondrion</keyword>
<comment type="caution">
    <text evidence="10">The sequence shown here is derived from an EMBL/GenBank/DDBJ whole genome shotgun (WGS) entry which is preliminary data.</text>
</comment>
<protein>
    <recommendedName>
        <fullName evidence="9">Bcl-2 Bcl-2 homology region 1-3 domain-containing protein</fullName>
    </recommendedName>
</protein>
<gene>
    <name evidence="10" type="ORF">KUTeg_006935</name>
</gene>
<evidence type="ECO:0000256" key="6">
    <source>
        <dbReference type="ARBA" id="ARBA00023136"/>
    </source>
</evidence>
<dbReference type="Proteomes" id="UP001217089">
    <property type="component" value="Unassembled WGS sequence"/>
</dbReference>
<keyword evidence="11" id="KW-1185">Reference proteome</keyword>
<dbReference type="PANTHER" id="PTHR11256:SF41">
    <property type="entry name" value="BCL-2 HOMOLOGOUS ANTAGONIST_KILLER"/>
    <property type="match status" value="1"/>
</dbReference>
<evidence type="ECO:0000256" key="4">
    <source>
        <dbReference type="ARBA" id="ARBA00022703"/>
    </source>
</evidence>
<reference evidence="10 11" key="1">
    <citation type="submission" date="2022-12" db="EMBL/GenBank/DDBJ databases">
        <title>Chromosome-level genome of Tegillarca granosa.</title>
        <authorList>
            <person name="Kim J."/>
        </authorList>
    </citation>
    <scope>NUCLEOTIDE SEQUENCE [LARGE SCALE GENOMIC DNA]</scope>
    <source>
        <strain evidence="10">Teg-2019</strain>
        <tissue evidence="10">Adductor muscle</tissue>
    </source>
</reference>
<dbReference type="CDD" id="cd06845">
    <property type="entry name" value="Bcl-2_like"/>
    <property type="match status" value="1"/>
</dbReference>
<dbReference type="PROSITE" id="PS50062">
    <property type="entry name" value="BCL2_FAMILY"/>
    <property type="match status" value="1"/>
</dbReference>
<dbReference type="SMART" id="SM00337">
    <property type="entry name" value="BCL"/>
    <property type="match status" value="1"/>
</dbReference>
<name>A0ABQ9FET3_TEGGR</name>
<dbReference type="SUPFAM" id="SSF56854">
    <property type="entry name" value="Bcl-2 inhibitors of programmed cell death"/>
    <property type="match status" value="1"/>
</dbReference>
<dbReference type="InterPro" id="IPR026298">
    <property type="entry name" value="Bcl-2_fam"/>
</dbReference>
<evidence type="ECO:0000256" key="5">
    <source>
        <dbReference type="ARBA" id="ARBA00023128"/>
    </source>
</evidence>
<keyword evidence="8" id="KW-1133">Transmembrane helix</keyword>
<feature type="transmembrane region" description="Helical" evidence="8">
    <location>
        <begin position="212"/>
        <end position="230"/>
    </location>
</feature>
<evidence type="ECO:0000313" key="11">
    <source>
        <dbReference type="Proteomes" id="UP001217089"/>
    </source>
</evidence>
<organism evidence="10 11">
    <name type="scientific">Tegillarca granosa</name>
    <name type="common">Malaysian cockle</name>
    <name type="synonym">Anadara granosa</name>
    <dbReference type="NCBI Taxonomy" id="220873"/>
    <lineage>
        <taxon>Eukaryota</taxon>
        <taxon>Metazoa</taxon>
        <taxon>Spiralia</taxon>
        <taxon>Lophotrochozoa</taxon>
        <taxon>Mollusca</taxon>
        <taxon>Bivalvia</taxon>
        <taxon>Autobranchia</taxon>
        <taxon>Pteriomorphia</taxon>
        <taxon>Arcoida</taxon>
        <taxon>Arcoidea</taxon>
        <taxon>Arcidae</taxon>
        <taxon>Tegillarca</taxon>
    </lineage>
</organism>
<feature type="domain" description="Bcl-2 Bcl-2 homology region 1-3" evidence="9">
    <location>
        <begin position="95"/>
        <end position="198"/>
    </location>
</feature>
<evidence type="ECO:0000256" key="1">
    <source>
        <dbReference type="ARBA" id="ARBA00004173"/>
    </source>
</evidence>
<evidence type="ECO:0000256" key="8">
    <source>
        <dbReference type="SAM" id="Phobius"/>
    </source>
</evidence>
<keyword evidence="4" id="KW-0053">Apoptosis</keyword>
<keyword evidence="6 8" id="KW-0472">Membrane</keyword>
<dbReference type="Pfam" id="PF00452">
    <property type="entry name" value="Bcl-2"/>
    <property type="match status" value="1"/>
</dbReference>
<dbReference type="InterPro" id="IPR036834">
    <property type="entry name" value="Bcl-2-like_sf"/>
</dbReference>
<feature type="region of interest" description="Disordered" evidence="7">
    <location>
        <begin position="1"/>
        <end position="39"/>
    </location>
</feature>
<dbReference type="InterPro" id="IPR020728">
    <property type="entry name" value="Bcl2_BH3_motif_CS"/>
</dbReference>
<evidence type="ECO:0000259" key="9">
    <source>
        <dbReference type="SMART" id="SM00337"/>
    </source>
</evidence>
<evidence type="ECO:0000256" key="3">
    <source>
        <dbReference type="ARBA" id="ARBA00009458"/>
    </source>
</evidence>